<dbReference type="PANTHER" id="PTHR34069">
    <property type="entry name" value="3-OXOACYL-[ACYL-CARRIER-PROTEIN] SYNTHASE 3"/>
    <property type="match status" value="1"/>
</dbReference>
<dbReference type="InterPro" id="IPR013747">
    <property type="entry name" value="ACP_syn_III_C"/>
</dbReference>
<keyword evidence="2" id="KW-0012">Acyltransferase</keyword>
<evidence type="ECO:0000256" key="1">
    <source>
        <dbReference type="ARBA" id="ARBA00022679"/>
    </source>
</evidence>
<reference evidence="5 6" key="1">
    <citation type="submission" date="2007-06" db="EMBL/GenBank/DDBJ databases">
        <authorList>
            <person name="Shimkets L."/>
            <person name="Ferriera S."/>
            <person name="Johnson J."/>
            <person name="Kravitz S."/>
            <person name="Beeson K."/>
            <person name="Sutton G."/>
            <person name="Rogers Y.-H."/>
            <person name="Friedman R."/>
            <person name="Frazier M."/>
            <person name="Venter J.C."/>
        </authorList>
    </citation>
    <scope>NUCLEOTIDE SEQUENCE [LARGE SCALE GENOMIC DNA]</scope>
    <source>
        <strain evidence="5 6">SIR-1</strain>
    </source>
</reference>
<gene>
    <name evidence="5" type="ORF">PPSIR1_40635</name>
</gene>
<dbReference type="Gene3D" id="3.40.47.10">
    <property type="match status" value="2"/>
</dbReference>
<evidence type="ECO:0000313" key="6">
    <source>
        <dbReference type="Proteomes" id="UP000005801"/>
    </source>
</evidence>
<evidence type="ECO:0000259" key="4">
    <source>
        <dbReference type="Pfam" id="PF08545"/>
    </source>
</evidence>
<dbReference type="eggNOG" id="COG0332">
    <property type="taxonomic scope" value="Bacteria"/>
</dbReference>
<keyword evidence="1" id="KW-0808">Transferase</keyword>
<accession>A6FYQ7</accession>
<dbReference type="InterPro" id="IPR016039">
    <property type="entry name" value="Thiolase-like"/>
</dbReference>
<evidence type="ECO:0000259" key="3">
    <source>
        <dbReference type="Pfam" id="PF08541"/>
    </source>
</evidence>
<dbReference type="InterPro" id="IPR013751">
    <property type="entry name" value="ACP_syn_III_N"/>
</dbReference>
<dbReference type="RefSeq" id="WP_006969606.1">
    <property type="nucleotide sequence ID" value="NZ_ABCS01000004.1"/>
</dbReference>
<dbReference type="STRING" id="391625.PPSIR1_40635"/>
<dbReference type="Proteomes" id="UP000005801">
    <property type="component" value="Unassembled WGS sequence"/>
</dbReference>
<evidence type="ECO:0000313" key="5">
    <source>
        <dbReference type="EMBL" id="EDM81329.1"/>
    </source>
</evidence>
<proteinExistence type="predicted"/>
<dbReference type="OrthoDB" id="6439746at2"/>
<dbReference type="Pfam" id="PF08541">
    <property type="entry name" value="ACP_syn_III_C"/>
    <property type="match status" value="1"/>
</dbReference>
<feature type="domain" description="Beta-ketoacyl-[acyl-carrier-protein] synthase III N-terminal" evidence="4">
    <location>
        <begin position="143"/>
        <end position="207"/>
    </location>
</feature>
<evidence type="ECO:0000256" key="2">
    <source>
        <dbReference type="ARBA" id="ARBA00023315"/>
    </source>
</evidence>
<dbReference type="EMBL" id="ABCS01000004">
    <property type="protein sequence ID" value="EDM81329.1"/>
    <property type="molecule type" value="Genomic_DNA"/>
</dbReference>
<dbReference type="PANTHER" id="PTHR34069:SF2">
    <property type="entry name" value="BETA-KETOACYL-[ACYL-CARRIER-PROTEIN] SYNTHASE III"/>
    <property type="match status" value="1"/>
</dbReference>
<name>A6FYQ7_9BACT</name>
<comment type="caution">
    <text evidence="5">The sequence shown here is derived from an EMBL/GenBank/DDBJ whole genome shotgun (WGS) entry which is preliminary data.</text>
</comment>
<dbReference type="AlphaFoldDB" id="A6FYQ7"/>
<dbReference type="Pfam" id="PF08545">
    <property type="entry name" value="ACP_syn_III"/>
    <property type="match status" value="1"/>
</dbReference>
<keyword evidence="6" id="KW-1185">Reference proteome</keyword>
<dbReference type="SUPFAM" id="SSF53901">
    <property type="entry name" value="Thiolase-like"/>
    <property type="match status" value="1"/>
</dbReference>
<dbReference type="GO" id="GO:0044550">
    <property type="term" value="P:secondary metabolite biosynthetic process"/>
    <property type="evidence" value="ECO:0007669"/>
    <property type="project" value="TreeGrafter"/>
</dbReference>
<dbReference type="GO" id="GO:0006633">
    <property type="term" value="P:fatty acid biosynthetic process"/>
    <property type="evidence" value="ECO:0007669"/>
    <property type="project" value="InterPro"/>
</dbReference>
<protein>
    <submittedName>
        <fullName evidence="5">Probable 3-oxoacyl-acyl-carrier-protein synthase iii</fullName>
    </submittedName>
</protein>
<organism evidence="5 6">
    <name type="scientific">Plesiocystis pacifica SIR-1</name>
    <dbReference type="NCBI Taxonomy" id="391625"/>
    <lineage>
        <taxon>Bacteria</taxon>
        <taxon>Pseudomonadati</taxon>
        <taxon>Myxococcota</taxon>
        <taxon>Polyangia</taxon>
        <taxon>Nannocystales</taxon>
        <taxon>Nannocystaceae</taxon>
        <taxon>Plesiocystis</taxon>
    </lineage>
</organism>
<feature type="domain" description="Beta-ketoacyl-[acyl-carrier-protein] synthase III C-terminal" evidence="3">
    <location>
        <begin position="271"/>
        <end position="358"/>
    </location>
</feature>
<dbReference type="GO" id="GO:0004315">
    <property type="term" value="F:3-oxoacyl-[acyl-carrier-protein] synthase activity"/>
    <property type="evidence" value="ECO:0007669"/>
    <property type="project" value="InterPro"/>
</dbReference>
<sequence length="368" mass="39646">MHSTKHNRRRGALRAVAVAFPETVRRNQWWEDHHPALVANAREATLAKLWDNFADPSTLGAYDRAFAPYLRDPWRGTVERRVMGPEDTARSLSARAIREAMEAGGYGPDDIDLILVNALRPDSHVVGDAAFLVGELGLRAPAIDFETACSSALVGVHLASDLIAAGRYERILVVTCCTYTRDVDQADSFSWFLGDGAGAMIVEAVEASPAHEGLLAAHTIPTVETCGAFAYHLELVDGAPALRIVGNKKLAGRSIRDHSERYLRTCVDGALSEAGASLSEVDFLVCNTPTAWYGPFCADVLGFEGRFVDNYPRFANCGPALWPNNLHTALCEGRVRPGDLVLGYSIGSVSTACAVLLRVGEVAVGAQP</sequence>